<evidence type="ECO:0000313" key="3">
    <source>
        <dbReference type="Proteomes" id="UP000325614"/>
    </source>
</evidence>
<reference evidence="2 3" key="1">
    <citation type="submission" date="2019-10" db="EMBL/GenBank/DDBJ databases">
        <title>Isolation, Identification of Microvirga thermotolerans HR1, a novel thermophilic bacterium and Comparative Genomics of the genus Microvirga.</title>
        <authorList>
            <person name="Li J."/>
            <person name="Zhang W."/>
            <person name="Lin M."/>
            <person name="Wang J."/>
        </authorList>
    </citation>
    <scope>NUCLEOTIDE SEQUENCE [LARGE SCALE GENOMIC DNA]</scope>
    <source>
        <strain evidence="2 3">HR1</strain>
    </source>
</reference>
<dbReference type="InterPro" id="IPR030395">
    <property type="entry name" value="GP_PDE_dom"/>
</dbReference>
<dbReference type="GO" id="GO:0008081">
    <property type="term" value="F:phosphoric diester hydrolase activity"/>
    <property type="evidence" value="ECO:0007669"/>
    <property type="project" value="InterPro"/>
</dbReference>
<dbReference type="Pfam" id="PF03009">
    <property type="entry name" value="GDPD"/>
    <property type="match status" value="1"/>
</dbReference>
<dbReference type="CDD" id="cd08565">
    <property type="entry name" value="GDPD_pAtGDE_like"/>
    <property type="match status" value="1"/>
</dbReference>
<gene>
    <name evidence="2" type="ORF">GDR74_12585</name>
</gene>
<dbReference type="InterPro" id="IPR017946">
    <property type="entry name" value="PLC-like_Pdiesterase_TIM-brl"/>
</dbReference>
<dbReference type="PANTHER" id="PTHR46211:SF14">
    <property type="entry name" value="GLYCEROPHOSPHODIESTER PHOSPHODIESTERASE"/>
    <property type="match status" value="1"/>
</dbReference>
<dbReference type="PANTHER" id="PTHR46211">
    <property type="entry name" value="GLYCEROPHOSPHORYL DIESTER PHOSPHODIESTERASE"/>
    <property type="match status" value="1"/>
</dbReference>
<evidence type="ECO:0000313" key="2">
    <source>
        <dbReference type="EMBL" id="QFU16990.1"/>
    </source>
</evidence>
<dbReference type="AlphaFoldDB" id="A0A5P9K021"/>
<dbReference type="RefSeq" id="WP_152586626.1">
    <property type="nucleotide sequence ID" value="NZ_CP045423.1"/>
</dbReference>
<dbReference type="PROSITE" id="PS51704">
    <property type="entry name" value="GP_PDE"/>
    <property type="match status" value="1"/>
</dbReference>
<feature type="domain" description="GP-PDE" evidence="1">
    <location>
        <begin position="2"/>
        <end position="242"/>
    </location>
</feature>
<dbReference type="PROSITE" id="PS50007">
    <property type="entry name" value="PIPLC_X_DOMAIN"/>
    <property type="match status" value="1"/>
</dbReference>
<sequence length="250" mass="27446">MVMIVGHRGARNLWPENSLEGFRKLAAMGVEGVEFDVHMTRDGKLVVIHDPTLERTTHGSGPVGRKTLAELQSIGLRDSSERIPSLDEVLDVLGPSGLELHIEIKTDAVGNPYEGLEALALEAVRRRGLEERSFLTCFAPEVLERVRQLDPKIRVLASLDRRSAEMMGGLDRAIARFAAIPGCTIAVEKALLVHSMESFLSAVGTGRLGAWVPNEEADLEYWLAQPVRQITTDRPDLALAVRRRLAEAAA</sequence>
<dbReference type="Gene3D" id="3.20.20.190">
    <property type="entry name" value="Phosphatidylinositol (PI) phosphodiesterase"/>
    <property type="match status" value="1"/>
</dbReference>
<accession>A0A5P9K021</accession>
<keyword evidence="3" id="KW-1185">Reference proteome</keyword>
<evidence type="ECO:0000259" key="1">
    <source>
        <dbReference type="PROSITE" id="PS51704"/>
    </source>
</evidence>
<dbReference type="Proteomes" id="UP000325614">
    <property type="component" value="Chromosome"/>
</dbReference>
<dbReference type="KEGG" id="mico:GDR74_12585"/>
<organism evidence="2 3">
    <name type="scientific">Microvirga thermotolerans</name>
    <dbReference type="NCBI Taxonomy" id="2651334"/>
    <lineage>
        <taxon>Bacteria</taxon>
        <taxon>Pseudomonadati</taxon>
        <taxon>Pseudomonadota</taxon>
        <taxon>Alphaproteobacteria</taxon>
        <taxon>Hyphomicrobiales</taxon>
        <taxon>Methylobacteriaceae</taxon>
        <taxon>Microvirga</taxon>
    </lineage>
</organism>
<dbReference type="GO" id="GO:0006629">
    <property type="term" value="P:lipid metabolic process"/>
    <property type="evidence" value="ECO:0007669"/>
    <property type="project" value="InterPro"/>
</dbReference>
<dbReference type="SUPFAM" id="SSF51695">
    <property type="entry name" value="PLC-like phosphodiesterases"/>
    <property type="match status" value="1"/>
</dbReference>
<proteinExistence type="predicted"/>
<protein>
    <submittedName>
        <fullName evidence="2">Glycerophosphodiester phosphodiesterase</fullName>
    </submittedName>
</protein>
<dbReference type="EMBL" id="CP045423">
    <property type="protein sequence ID" value="QFU16990.1"/>
    <property type="molecule type" value="Genomic_DNA"/>
</dbReference>
<name>A0A5P9K021_9HYPH</name>